<proteinExistence type="predicted"/>
<sequence>MKKTVLALTSVALLITGFSASAFADGRYYRNSAPAIYVDDEDYNDGYLVQDRRYYEGYRDDRRYRFGPRDVTRMLERRGYRVRDVNFDRGRYFARTSRRGEPVLVVVSRDGDILETRRMGRDRYYDRPKSGFSIEINPAY</sequence>
<dbReference type="EMBL" id="JABUMX010000002">
    <property type="protein sequence ID" value="NTS32173.1"/>
    <property type="molecule type" value="Genomic_DNA"/>
</dbReference>
<evidence type="ECO:0000256" key="1">
    <source>
        <dbReference type="SAM" id="SignalP"/>
    </source>
</evidence>
<organism evidence="2 3">
    <name type="scientific">Phyllobacterium pellucidum</name>
    <dbReference type="NCBI Taxonomy" id="2740464"/>
    <lineage>
        <taxon>Bacteria</taxon>
        <taxon>Pseudomonadati</taxon>
        <taxon>Pseudomonadota</taxon>
        <taxon>Alphaproteobacteria</taxon>
        <taxon>Hyphomicrobiales</taxon>
        <taxon>Phyllobacteriaceae</taxon>
        <taxon>Phyllobacterium</taxon>
    </lineage>
</organism>
<evidence type="ECO:0000313" key="2">
    <source>
        <dbReference type="EMBL" id="NTS32173.1"/>
    </source>
</evidence>
<accession>A0A849VWF7</accession>
<keyword evidence="3" id="KW-1185">Reference proteome</keyword>
<evidence type="ECO:0000313" key="3">
    <source>
        <dbReference type="Proteomes" id="UP000550508"/>
    </source>
</evidence>
<evidence type="ECO:0008006" key="4">
    <source>
        <dbReference type="Google" id="ProtNLM"/>
    </source>
</evidence>
<feature type="chain" id="PRO_5032371987" description="Antifreeze protein" evidence="1">
    <location>
        <begin position="25"/>
        <end position="140"/>
    </location>
</feature>
<gene>
    <name evidence="2" type="ORF">HQ945_12985</name>
</gene>
<dbReference type="AlphaFoldDB" id="A0A849VWF7"/>
<keyword evidence="1" id="KW-0732">Signal</keyword>
<reference evidence="2 3" key="1">
    <citation type="submission" date="2020-05" db="EMBL/GenBank/DDBJ databases">
        <authorList>
            <person name="Kim M.K."/>
        </authorList>
    </citation>
    <scope>NUCLEOTIDE SEQUENCE [LARGE SCALE GENOMIC DNA]</scope>
    <source>
        <strain evidence="2 3">BT25</strain>
    </source>
</reference>
<comment type="caution">
    <text evidence="2">The sequence shown here is derived from an EMBL/GenBank/DDBJ whole genome shotgun (WGS) entry which is preliminary data.</text>
</comment>
<feature type="signal peptide" evidence="1">
    <location>
        <begin position="1"/>
        <end position="24"/>
    </location>
</feature>
<protein>
    <recommendedName>
        <fullName evidence="4">Antifreeze protein</fullName>
    </recommendedName>
</protein>
<dbReference type="RefSeq" id="WP_051614367.1">
    <property type="nucleotide sequence ID" value="NZ_CP088292.1"/>
</dbReference>
<name>A0A849VWF7_9HYPH</name>
<dbReference type="Proteomes" id="UP000550508">
    <property type="component" value="Unassembled WGS sequence"/>
</dbReference>